<organism evidence="2 3">
    <name type="scientific">Cercophora newfieldiana</name>
    <dbReference type="NCBI Taxonomy" id="92897"/>
    <lineage>
        <taxon>Eukaryota</taxon>
        <taxon>Fungi</taxon>
        <taxon>Dikarya</taxon>
        <taxon>Ascomycota</taxon>
        <taxon>Pezizomycotina</taxon>
        <taxon>Sordariomycetes</taxon>
        <taxon>Sordariomycetidae</taxon>
        <taxon>Sordariales</taxon>
        <taxon>Lasiosphaeriaceae</taxon>
        <taxon>Cercophora</taxon>
    </lineage>
</organism>
<keyword evidence="3" id="KW-1185">Reference proteome</keyword>
<dbReference type="EMBL" id="JAULSV010000005">
    <property type="protein sequence ID" value="KAK0643523.1"/>
    <property type="molecule type" value="Genomic_DNA"/>
</dbReference>
<evidence type="ECO:0000313" key="2">
    <source>
        <dbReference type="EMBL" id="KAK0643523.1"/>
    </source>
</evidence>
<name>A0AA40CN49_9PEZI</name>
<evidence type="ECO:0000256" key="1">
    <source>
        <dbReference type="SAM" id="MobiDB-lite"/>
    </source>
</evidence>
<comment type="caution">
    <text evidence="2">The sequence shown here is derived from an EMBL/GenBank/DDBJ whole genome shotgun (WGS) entry which is preliminary data.</text>
</comment>
<dbReference type="AlphaFoldDB" id="A0AA40CN49"/>
<sequence length="605" mass="67408">MAISSTTMLASPARADESTMELVAGSCDQVPDHPQRPSVNSSAALAPGRASQLDRTRSEQGTPNPTKIVSVASPVVIDGPRQINNCTTLEGREAVKPRNPLRDSACVITSPLALQPEAARPLSPSASTTTEPAADKSEQPHACNDIQNRCAELPGNVASTDSATTTVDPTPTVMAATVNHGSEHQNSSNNYSPWPRNLSHEDFTKLYHERGHQQLQAVIDSGVFNWPPKNLEKAHERLTRTTFGYEPPPPNFKLNIGVTEALVEIHSNFWAPFVPQVEEEMRQLSVLEKAASDKFATRKGVEKAIIKVRMQLRAKAMNKGQFCSPGASFSNLQTLLDLEKTLDADIASIHAEWKDRVKNLYESIETHLRPEYHENEVKEEVMAAQRKEQAKKTEFHRIMRFAGWGEMPYLGATAPGQIFQPGTAGITTVPTWFDTLDAAGVVELSGEQPRQRYINLLNTVHDLEMKRRGQAKQDPSPPPEPKKLRKSWHEQDPHWPHPSWQKNGGWWVCRTGPGASAAEEQCKECRVKRDTRAVQQEESRQEKPTASETYDKIVTEMHKALGPQMEKDKEVVKERRRAEKEAVRAKKAQLAYRNGWDGGYLPKSS</sequence>
<reference evidence="2" key="1">
    <citation type="submission" date="2023-06" db="EMBL/GenBank/DDBJ databases">
        <title>Genome-scale phylogeny and comparative genomics of the fungal order Sordariales.</title>
        <authorList>
            <consortium name="Lawrence Berkeley National Laboratory"/>
            <person name="Hensen N."/>
            <person name="Bonometti L."/>
            <person name="Westerberg I."/>
            <person name="Brannstrom I.O."/>
            <person name="Guillou S."/>
            <person name="Cros-Aarteil S."/>
            <person name="Calhoun S."/>
            <person name="Haridas S."/>
            <person name="Kuo A."/>
            <person name="Mondo S."/>
            <person name="Pangilinan J."/>
            <person name="Riley R."/>
            <person name="Labutti K."/>
            <person name="Andreopoulos B."/>
            <person name="Lipzen A."/>
            <person name="Chen C."/>
            <person name="Yanf M."/>
            <person name="Daum C."/>
            <person name="Ng V."/>
            <person name="Clum A."/>
            <person name="Steindorff A."/>
            <person name="Ohm R."/>
            <person name="Martin F."/>
            <person name="Silar P."/>
            <person name="Natvig D."/>
            <person name="Lalanne C."/>
            <person name="Gautier V."/>
            <person name="Ament-Velasquez S.L."/>
            <person name="Kruys A."/>
            <person name="Hutchinson M.I."/>
            <person name="Powell A.J."/>
            <person name="Barry K."/>
            <person name="Miller A.N."/>
            <person name="Grigoriev I.V."/>
            <person name="Debuchy R."/>
            <person name="Gladieux P."/>
            <person name="Thoren M.H."/>
            <person name="Johannesson H."/>
        </authorList>
    </citation>
    <scope>NUCLEOTIDE SEQUENCE</scope>
    <source>
        <strain evidence="2">SMH2532-1</strain>
    </source>
</reference>
<proteinExistence type="predicted"/>
<protein>
    <submittedName>
        <fullName evidence="2">Uncharacterized protein</fullName>
    </submittedName>
</protein>
<accession>A0AA40CN49</accession>
<feature type="region of interest" description="Disordered" evidence="1">
    <location>
        <begin position="116"/>
        <end position="140"/>
    </location>
</feature>
<dbReference type="Proteomes" id="UP001174936">
    <property type="component" value="Unassembled WGS sequence"/>
</dbReference>
<feature type="region of interest" description="Disordered" evidence="1">
    <location>
        <begin position="466"/>
        <end position="505"/>
    </location>
</feature>
<feature type="region of interest" description="Disordered" evidence="1">
    <location>
        <begin position="527"/>
        <end position="549"/>
    </location>
</feature>
<feature type="region of interest" description="Disordered" evidence="1">
    <location>
        <begin position="1"/>
        <end position="68"/>
    </location>
</feature>
<evidence type="ECO:0000313" key="3">
    <source>
        <dbReference type="Proteomes" id="UP001174936"/>
    </source>
</evidence>
<gene>
    <name evidence="2" type="ORF">B0T16DRAFT_392030</name>
</gene>